<name>A0A0E0A921_9ORYZ</name>
<dbReference type="Proteomes" id="UP000026961">
    <property type="component" value="Chromosome 6"/>
</dbReference>
<dbReference type="AlphaFoldDB" id="A0A0E0A921"/>
<reference evidence="1" key="1">
    <citation type="submission" date="2015-04" db="UniProtKB">
        <authorList>
            <consortium name="EnsemblPlants"/>
        </authorList>
    </citation>
    <scope>IDENTIFICATION</scope>
</reference>
<reference evidence="1" key="2">
    <citation type="submission" date="2018-05" db="EMBL/GenBank/DDBJ databases">
        <title>OgluRS3 (Oryza glumaepatula Reference Sequence Version 3).</title>
        <authorList>
            <person name="Zhang J."/>
            <person name="Kudrna D."/>
            <person name="Lee S."/>
            <person name="Talag J."/>
            <person name="Welchert J."/>
            <person name="Wing R.A."/>
        </authorList>
    </citation>
    <scope>NUCLEOTIDE SEQUENCE [LARGE SCALE GENOMIC DNA]</scope>
</reference>
<dbReference type="EnsemblPlants" id="OGLUM06G14260.1">
    <property type="protein sequence ID" value="OGLUM06G14260.1"/>
    <property type="gene ID" value="OGLUM06G14260"/>
</dbReference>
<proteinExistence type="predicted"/>
<protein>
    <submittedName>
        <fullName evidence="1">Uncharacterized protein</fullName>
    </submittedName>
</protein>
<organism evidence="1">
    <name type="scientific">Oryza glumipatula</name>
    <dbReference type="NCBI Taxonomy" id="40148"/>
    <lineage>
        <taxon>Eukaryota</taxon>
        <taxon>Viridiplantae</taxon>
        <taxon>Streptophyta</taxon>
        <taxon>Embryophyta</taxon>
        <taxon>Tracheophyta</taxon>
        <taxon>Spermatophyta</taxon>
        <taxon>Magnoliopsida</taxon>
        <taxon>Liliopsida</taxon>
        <taxon>Poales</taxon>
        <taxon>Poaceae</taxon>
        <taxon>BOP clade</taxon>
        <taxon>Oryzoideae</taxon>
        <taxon>Oryzeae</taxon>
        <taxon>Oryzinae</taxon>
        <taxon>Oryza</taxon>
    </lineage>
</organism>
<evidence type="ECO:0000313" key="2">
    <source>
        <dbReference type="Proteomes" id="UP000026961"/>
    </source>
</evidence>
<keyword evidence="2" id="KW-1185">Reference proteome</keyword>
<dbReference type="HOGENOM" id="CLU_120192_2_2_1"/>
<sequence length="107" mass="12084">MEENNNTVTVDGGGRLRLRHCFGPHCRTLTSKEVFTWANRNNQRLLHVGDIDRISKSYICTSCSMWLAAEDRVESAGDGGMASYDVEAFMRVNLLLLNEQMWEAGSK</sequence>
<evidence type="ECO:0000313" key="1">
    <source>
        <dbReference type="EnsemblPlants" id="OGLUM06G14260.1"/>
    </source>
</evidence>
<dbReference type="Gramene" id="OGLUM06G14260.1">
    <property type="protein sequence ID" value="OGLUM06G14260.1"/>
    <property type="gene ID" value="OGLUM06G14260"/>
</dbReference>
<accession>A0A0E0A921</accession>